<sequence>MNRITVAVLYGGRSSEHSVSCVSAGAVMAHLDRAVYEVVPVGITGSGTWTLGPDDVSGLRIIDRVLPEVDPGRPRVALGLSADDRGVLRFTDGERAGEEVARVDVVFPVMHGTHAEDGTVQGLLELSGVPYVGPGVFASAAGMDKEFTKVVLGAAGLPIGEQVVLRPGSGTVPESELDRLGLPLFVKPARGGSSIGITKVSRIGELEAAIAEARRFDPKVIVEAAIVGREVECGVLQYPDGRVEASLPAELHIPGEPTGLDGETEGDSFYDFDTKYLDDVCTFDLPARLPAAETDRLRALAVEAFHALDARGLSRVDFFVTDHGPVINEVNTMPGFTPISMYPQMWAASGVDYRTLLDTLVRTALARC</sequence>
<dbReference type="InterPro" id="IPR011761">
    <property type="entry name" value="ATP-grasp"/>
</dbReference>
<dbReference type="OrthoDB" id="9813261at2"/>
<feature type="binding site" evidence="14">
    <location>
        <begin position="185"/>
        <end position="187"/>
    </location>
    <ligand>
        <name>ATP</name>
        <dbReference type="ChEBI" id="CHEBI:30616"/>
    </ligand>
</feature>
<dbReference type="Pfam" id="PF07478">
    <property type="entry name" value="Dala_Dala_lig_C"/>
    <property type="match status" value="1"/>
</dbReference>
<dbReference type="PANTHER" id="PTHR23132">
    <property type="entry name" value="D-ALANINE--D-ALANINE LIGASE"/>
    <property type="match status" value="1"/>
</dbReference>
<dbReference type="GO" id="GO:0071555">
    <property type="term" value="P:cell wall organization"/>
    <property type="evidence" value="ECO:0007669"/>
    <property type="project" value="UniProtKB-KW"/>
</dbReference>
<dbReference type="RefSeq" id="WP_095716776.1">
    <property type="nucleotide sequence ID" value="NZ_NTGA01000001.1"/>
</dbReference>
<reference evidence="19" key="1">
    <citation type="submission" date="2017-09" db="EMBL/GenBank/DDBJ databases">
        <authorList>
            <person name="Zhang Y."/>
            <person name="Huang X."/>
            <person name="Liu J."/>
            <person name="Lu L."/>
            <person name="Peng K."/>
        </authorList>
    </citation>
    <scope>NUCLEOTIDE SEQUENCE [LARGE SCALE GENOMIC DNA]</scope>
    <source>
        <strain evidence="19">S-XJ-1</strain>
    </source>
</reference>
<gene>
    <name evidence="12" type="primary">ddl</name>
    <name evidence="18" type="ORF">CEY15_00115</name>
</gene>
<proteinExistence type="inferred from homology"/>
<feature type="domain" description="ATP-grasp" evidence="17">
    <location>
        <begin position="149"/>
        <end position="362"/>
    </location>
</feature>
<evidence type="ECO:0000256" key="2">
    <source>
        <dbReference type="ARBA" id="ARBA00010871"/>
    </source>
</evidence>
<comment type="caution">
    <text evidence="18">The sequence shown here is derived from an EMBL/GenBank/DDBJ whole genome shotgun (WGS) entry which is preliminary data.</text>
</comment>
<protein>
    <recommendedName>
        <fullName evidence="12">D-alanine--D-alanine ligase</fullName>
        <ecNumber evidence="12">6.3.2.4</ecNumber>
    </recommendedName>
    <alternativeName>
        <fullName evidence="12">D-Ala-D-Ala ligase</fullName>
    </alternativeName>
    <alternativeName>
        <fullName evidence="12">D-alanylalanine synthetase</fullName>
    </alternativeName>
</protein>
<dbReference type="UniPathway" id="UPA00219"/>
<feature type="binding site" evidence="14">
    <location>
        <begin position="328"/>
        <end position="329"/>
    </location>
    <ligand>
        <name>ATP</name>
        <dbReference type="ChEBI" id="CHEBI:30616"/>
    </ligand>
</feature>
<dbReference type="PANTHER" id="PTHR23132:SF25">
    <property type="entry name" value="D-ALANINE--D-ALANINE LIGASE A"/>
    <property type="match status" value="1"/>
</dbReference>
<evidence type="ECO:0000313" key="19">
    <source>
        <dbReference type="Proteomes" id="UP000218810"/>
    </source>
</evidence>
<dbReference type="Pfam" id="PF01820">
    <property type="entry name" value="Dala_Dala_lig_N"/>
    <property type="match status" value="1"/>
</dbReference>
<evidence type="ECO:0000256" key="8">
    <source>
        <dbReference type="ARBA" id="ARBA00022960"/>
    </source>
</evidence>
<feature type="active site" evidence="13">
    <location>
        <position position="340"/>
    </location>
</feature>
<evidence type="ECO:0000256" key="15">
    <source>
        <dbReference type="PIRSR" id="PIRSR039102-3"/>
    </source>
</evidence>
<dbReference type="InterPro" id="IPR011127">
    <property type="entry name" value="Dala_Dala_lig_N"/>
</dbReference>
<keyword evidence="3 12" id="KW-0436">Ligase</keyword>
<evidence type="ECO:0000256" key="5">
    <source>
        <dbReference type="ARBA" id="ARBA00022741"/>
    </source>
</evidence>
<dbReference type="EC" id="6.3.2.4" evidence="12"/>
<comment type="similarity">
    <text evidence="2 12">Belongs to the D-alanine--D-alanine ligase family.</text>
</comment>
<dbReference type="GO" id="GO:0009252">
    <property type="term" value="P:peptidoglycan biosynthetic process"/>
    <property type="evidence" value="ECO:0007669"/>
    <property type="project" value="UniProtKB-UniRule"/>
</dbReference>
<comment type="function">
    <text evidence="12">Cell wall formation.</text>
</comment>
<feature type="binding site" evidence="15">
    <location>
        <position position="329"/>
    </location>
    <ligand>
        <name>Mg(2+)</name>
        <dbReference type="ChEBI" id="CHEBI:18420"/>
        <label>1</label>
    </ligand>
</feature>
<evidence type="ECO:0000256" key="7">
    <source>
        <dbReference type="ARBA" id="ARBA00022842"/>
    </source>
</evidence>
<dbReference type="EMBL" id="NTGA01000001">
    <property type="protein sequence ID" value="PAY24918.1"/>
    <property type="molecule type" value="Genomic_DNA"/>
</dbReference>
<dbReference type="InterPro" id="IPR016185">
    <property type="entry name" value="PreATP-grasp_dom_sf"/>
</dbReference>
<dbReference type="Gene3D" id="3.40.50.20">
    <property type="match status" value="1"/>
</dbReference>
<evidence type="ECO:0000256" key="16">
    <source>
        <dbReference type="PROSITE-ProRule" id="PRU00409"/>
    </source>
</evidence>
<feature type="active site" evidence="13">
    <location>
        <position position="193"/>
    </location>
</feature>
<dbReference type="Gene3D" id="3.30.470.20">
    <property type="entry name" value="ATP-grasp fold, B domain"/>
    <property type="match status" value="1"/>
</dbReference>
<keyword evidence="11 12" id="KW-0961">Cell wall biogenesis/degradation</keyword>
<comment type="cofactor">
    <cofactor evidence="1">
        <name>Mn(2+)</name>
        <dbReference type="ChEBI" id="CHEBI:29035"/>
    </cofactor>
</comment>
<evidence type="ECO:0000256" key="10">
    <source>
        <dbReference type="ARBA" id="ARBA00023211"/>
    </source>
</evidence>
<evidence type="ECO:0000256" key="12">
    <source>
        <dbReference type="HAMAP-Rule" id="MF_00047"/>
    </source>
</evidence>
<dbReference type="SUPFAM" id="SSF52440">
    <property type="entry name" value="PreATP-grasp domain"/>
    <property type="match status" value="1"/>
</dbReference>
<evidence type="ECO:0000256" key="11">
    <source>
        <dbReference type="ARBA" id="ARBA00023316"/>
    </source>
</evidence>
<keyword evidence="6 16" id="KW-0067">ATP-binding</keyword>
<evidence type="ECO:0000256" key="13">
    <source>
        <dbReference type="PIRSR" id="PIRSR039102-1"/>
    </source>
</evidence>
<dbReference type="HAMAP" id="MF_00047">
    <property type="entry name" value="Dala_Dala_lig"/>
    <property type="match status" value="1"/>
</dbReference>
<keyword evidence="19" id="KW-1185">Reference proteome</keyword>
<evidence type="ECO:0000256" key="3">
    <source>
        <dbReference type="ARBA" id="ARBA00022598"/>
    </source>
</evidence>
<keyword evidence="9 12" id="KW-0573">Peptidoglycan synthesis</keyword>
<feature type="binding site" evidence="14">
    <location>
        <begin position="193"/>
        <end position="194"/>
    </location>
    <ligand>
        <name>ATP</name>
        <dbReference type="ChEBI" id="CHEBI:30616"/>
    </ligand>
</feature>
<evidence type="ECO:0000256" key="6">
    <source>
        <dbReference type="ARBA" id="ARBA00022840"/>
    </source>
</evidence>
<comment type="catalytic activity">
    <reaction evidence="12">
        <text>2 D-alanine + ATP = D-alanyl-D-alanine + ADP + phosphate + H(+)</text>
        <dbReference type="Rhea" id="RHEA:11224"/>
        <dbReference type="ChEBI" id="CHEBI:15378"/>
        <dbReference type="ChEBI" id="CHEBI:30616"/>
        <dbReference type="ChEBI" id="CHEBI:43474"/>
        <dbReference type="ChEBI" id="CHEBI:57416"/>
        <dbReference type="ChEBI" id="CHEBI:57822"/>
        <dbReference type="ChEBI" id="CHEBI:456216"/>
        <dbReference type="EC" id="6.3.2.4"/>
    </reaction>
</comment>
<evidence type="ECO:0000256" key="4">
    <source>
        <dbReference type="ARBA" id="ARBA00022723"/>
    </source>
</evidence>
<keyword evidence="10 15" id="KW-0464">Manganese</keyword>
<dbReference type="InterPro" id="IPR011095">
    <property type="entry name" value="Dala_Dala_lig_C"/>
</dbReference>
<dbReference type="GO" id="GO:0005829">
    <property type="term" value="C:cytosol"/>
    <property type="evidence" value="ECO:0007669"/>
    <property type="project" value="TreeGrafter"/>
</dbReference>
<dbReference type="PIRSF" id="PIRSF039102">
    <property type="entry name" value="Ddl/VanB"/>
    <property type="match status" value="1"/>
</dbReference>
<dbReference type="InterPro" id="IPR005905">
    <property type="entry name" value="D_ala_D_ala"/>
</dbReference>
<keyword evidence="7 15" id="KW-0460">Magnesium</keyword>
<evidence type="ECO:0000313" key="18">
    <source>
        <dbReference type="EMBL" id="PAY24918.1"/>
    </source>
</evidence>
<comment type="cofactor">
    <cofactor evidence="15">
        <name>Mg(2+)</name>
        <dbReference type="ChEBI" id="CHEBI:18420"/>
    </cofactor>
    <cofactor evidence="15">
        <name>Mn(2+)</name>
        <dbReference type="ChEBI" id="CHEBI:29035"/>
    </cofactor>
    <text evidence="15">Binds 2 magnesium or manganese ions per subunit.</text>
</comment>
<dbReference type="GO" id="GO:0008716">
    <property type="term" value="F:D-alanine-D-alanine ligase activity"/>
    <property type="evidence" value="ECO:0007669"/>
    <property type="project" value="UniProtKB-UniRule"/>
</dbReference>
<evidence type="ECO:0000256" key="9">
    <source>
        <dbReference type="ARBA" id="ARBA00022984"/>
    </source>
</evidence>
<dbReference type="InterPro" id="IPR000291">
    <property type="entry name" value="D-Ala_lig_Van_CS"/>
</dbReference>
<keyword evidence="4 15" id="KW-0479">Metal-binding</keyword>
<feature type="binding site" evidence="14">
    <location>
        <begin position="223"/>
        <end position="230"/>
    </location>
    <ligand>
        <name>ATP</name>
        <dbReference type="ChEBI" id="CHEBI:30616"/>
    </ligand>
</feature>
<dbReference type="NCBIfam" id="TIGR01205">
    <property type="entry name" value="D_ala_D_alaTIGR"/>
    <property type="match status" value="1"/>
</dbReference>
<dbReference type="GO" id="GO:0005524">
    <property type="term" value="F:ATP binding"/>
    <property type="evidence" value="ECO:0007669"/>
    <property type="project" value="UniProtKB-UniRule"/>
</dbReference>
<feature type="active site" evidence="13">
    <location>
        <position position="16"/>
    </location>
</feature>
<organism evidence="18 19">
    <name type="scientific">Dietzia natronolimnaea</name>
    <dbReference type="NCBI Taxonomy" id="161920"/>
    <lineage>
        <taxon>Bacteria</taxon>
        <taxon>Bacillati</taxon>
        <taxon>Actinomycetota</taxon>
        <taxon>Actinomycetes</taxon>
        <taxon>Mycobacteriales</taxon>
        <taxon>Dietziaceae</taxon>
        <taxon>Dietzia</taxon>
    </lineage>
</organism>
<dbReference type="PROSITE" id="PS50975">
    <property type="entry name" value="ATP_GRASP"/>
    <property type="match status" value="1"/>
</dbReference>
<dbReference type="GO" id="GO:0046872">
    <property type="term" value="F:metal ion binding"/>
    <property type="evidence" value="ECO:0007669"/>
    <property type="project" value="UniProtKB-KW"/>
</dbReference>
<dbReference type="SUPFAM" id="SSF56059">
    <property type="entry name" value="Glutathione synthetase ATP-binding domain-like"/>
    <property type="match status" value="1"/>
</dbReference>
<keyword evidence="5 14" id="KW-0547">Nucleotide-binding</keyword>
<accession>A0A2A2WUT1</accession>
<evidence type="ECO:0000259" key="17">
    <source>
        <dbReference type="PROSITE" id="PS50975"/>
    </source>
</evidence>
<feature type="binding site" evidence="15">
    <location>
        <position position="329"/>
    </location>
    <ligand>
        <name>Mg(2+)</name>
        <dbReference type="ChEBI" id="CHEBI:18420"/>
        <label>2</label>
    </ligand>
</feature>
<dbReference type="Proteomes" id="UP000218810">
    <property type="component" value="Unassembled WGS sequence"/>
</dbReference>
<dbReference type="NCBIfam" id="NF002528">
    <property type="entry name" value="PRK01966.1-4"/>
    <property type="match status" value="1"/>
</dbReference>
<dbReference type="PROSITE" id="PS00844">
    <property type="entry name" value="DALA_DALA_LIGASE_2"/>
    <property type="match status" value="1"/>
</dbReference>
<evidence type="ECO:0000256" key="1">
    <source>
        <dbReference type="ARBA" id="ARBA00001936"/>
    </source>
</evidence>
<dbReference type="AlphaFoldDB" id="A0A2A2WUT1"/>
<keyword evidence="12" id="KW-0963">Cytoplasm</keyword>
<dbReference type="GO" id="GO:0008360">
    <property type="term" value="P:regulation of cell shape"/>
    <property type="evidence" value="ECO:0007669"/>
    <property type="project" value="UniProtKB-KW"/>
</dbReference>
<feature type="binding site" evidence="15">
    <location>
        <position position="317"/>
    </location>
    <ligand>
        <name>Mg(2+)</name>
        <dbReference type="ChEBI" id="CHEBI:18420"/>
        <label>1</label>
    </ligand>
</feature>
<comment type="pathway">
    <text evidence="12">Cell wall biogenesis; peptidoglycan biosynthesis.</text>
</comment>
<evidence type="ECO:0000256" key="14">
    <source>
        <dbReference type="PIRSR" id="PIRSR039102-2"/>
    </source>
</evidence>
<name>A0A2A2WUT1_9ACTN</name>
<keyword evidence="8 12" id="KW-0133">Cell shape</keyword>
<dbReference type="InterPro" id="IPR013815">
    <property type="entry name" value="ATP_grasp_subdomain_1"/>
</dbReference>
<feature type="binding site" evidence="15">
    <location>
        <position position="331"/>
    </location>
    <ligand>
        <name>Mg(2+)</name>
        <dbReference type="ChEBI" id="CHEBI:18420"/>
        <label>2</label>
    </ligand>
</feature>
<comment type="subcellular location">
    <subcellularLocation>
        <location evidence="12">Cytoplasm</location>
    </subcellularLocation>
</comment>
<dbReference type="Gene3D" id="3.30.1490.20">
    <property type="entry name" value="ATP-grasp fold, A domain"/>
    <property type="match status" value="1"/>
</dbReference>
<feature type="binding site" evidence="14">
    <location>
        <position position="145"/>
    </location>
    <ligand>
        <name>ATP</name>
        <dbReference type="ChEBI" id="CHEBI:30616"/>
    </ligand>
</feature>